<evidence type="ECO:0000256" key="4">
    <source>
        <dbReference type="ARBA" id="ARBA00022679"/>
    </source>
</evidence>
<dbReference type="GO" id="GO:0004673">
    <property type="term" value="F:protein histidine kinase activity"/>
    <property type="evidence" value="ECO:0007669"/>
    <property type="project" value="UniProtKB-EC"/>
</dbReference>
<dbReference type="Pfam" id="PF02518">
    <property type="entry name" value="HATPase_c"/>
    <property type="match status" value="1"/>
</dbReference>
<reference evidence="7" key="1">
    <citation type="submission" date="2018-06" db="EMBL/GenBank/DDBJ databases">
        <authorList>
            <person name="Zhirakovskaya E."/>
        </authorList>
    </citation>
    <scope>NUCLEOTIDE SEQUENCE</scope>
</reference>
<proteinExistence type="predicted"/>
<dbReference type="PRINTS" id="PR00344">
    <property type="entry name" value="BCTRLSENSOR"/>
</dbReference>
<evidence type="ECO:0000256" key="1">
    <source>
        <dbReference type="ARBA" id="ARBA00000085"/>
    </source>
</evidence>
<sequence length="98" mass="10885">SNAIKYRSSEHPEVKVKTQKLDGNFKMVVTDNGIGIGEEYLSKIFEPYKQFAITEEGKGLGLYLVYVQIEALGGKINVLSKLKKGTTFEILLPDTTTT</sequence>
<dbReference type="SMART" id="SM00387">
    <property type="entry name" value="HATPase_c"/>
    <property type="match status" value="1"/>
</dbReference>
<dbReference type="Gene3D" id="3.30.565.10">
    <property type="entry name" value="Histidine kinase-like ATPase, C-terminal domain"/>
    <property type="match status" value="1"/>
</dbReference>
<organism evidence="7">
    <name type="scientific">hydrothermal vent metagenome</name>
    <dbReference type="NCBI Taxonomy" id="652676"/>
    <lineage>
        <taxon>unclassified sequences</taxon>
        <taxon>metagenomes</taxon>
        <taxon>ecological metagenomes</taxon>
    </lineage>
</organism>
<dbReference type="InterPro" id="IPR052162">
    <property type="entry name" value="Sensor_kinase/Photoreceptor"/>
</dbReference>
<dbReference type="PROSITE" id="PS50109">
    <property type="entry name" value="HIS_KIN"/>
    <property type="match status" value="1"/>
</dbReference>
<dbReference type="EC" id="2.7.13.3" evidence="2"/>
<dbReference type="PANTHER" id="PTHR43304:SF1">
    <property type="entry name" value="PAC DOMAIN-CONTAINING PROTEIN"/>
    <property type="match status" value="1"/>
</dbReference>
<name>A0A3B0UBK0_9ZZZZ</name>
<evidence type="ECO:0000259" key="6">
    <source>
        <dbReference type="PROSITE" id="PS50109"/>
    </source>
</evidence>
<evidence type="ECO:0000313" key="7">
    <source>
        <dbReference type="EMBL" id="VAW28335.1"/>
    </source>
</evidence>
<dbReference type="SUPFAM" id="SSF55874">
    <property type="entry name" value="ATPase domain of HSP90 chaperone/DNA topoisomerase II/histidine kinase"/>
    <property type="match status" value="1"/>
</dbReference>
<keyword evidence="4" id="KW-0808">Transferase</keyword>
<protein>
    <recommendedName>
        <fullName evidence="2">histidine kinase</fullName>
        <ecNumber evidence="2">2.7.13.3</ecNumber>
    </recommendedName>
</protein>
<dbReference type="PANTHER" id="PTHR43304">
    <property type="entry name" value="PHYTOCHROME-LIKE PROTEIN CPH1"/>
    <property type="match status" value="1"/>
</dbReference>
<gene>
    <name evidence="7" type="ORF">MNBD_BACTEROID06-133</name>
</gene>
<keyword evidence="5" id="KW-0418">Kinase</keyword>
<evidence type="ECO:0000256" key="3">
    <source>
        <dbReference type="ARBA" id="ARBA00022553"/>
    </source>
</evidence>
<evidence type="ECO:0000256" key="5">
    <source>
        <dbReference type="ARBA" id="ARBA00022777"/>
    </source>
</evidence>
<dbReference type="InterPro" id="IPR005467">
    <property type="entry name" value="His_kinase_dom"/>
</dbReference>
<evidence type="ECO:0000256" key="2">
    <source>
        <dbReference type="ARBA" id="ARBA00012438"/>
    </source>
</evidence>
<dbReference type="InterPro" id="IPR036890">
    <property type="entry name" value="HATPase_C_sf"/>
</dbReference>
<dbReference type="CDD" id="cd00075">
    <property type="entry name" value="HATPase"/>
    <property type="match status" value="1"/>
</dbReference>
<accession>A0A3B0UBK0</accession>
<feature type="non-terminal residue" evidence="7">
    <location>
        <position position="1"/>
    </location>
</feature>
<feature type="domain" description="Histidine kinase" evidence="6">
    <location>
        <begin position="1"/>
        <end position="96"/>
    </location>
</feature>
<dbReference type="AlphaFoldDB" id="A0A3B0UBK0"/>
<comment type="catalytic activity">
    <reaction evidence="1">
        <text>ATP + protein L-histidine = ADP + protein N-phospho-L-histidine.</text>
        <dbReference type="EC" id="2.7.13.3"/>
    </reaction>
</comment>
<dbReference type="InterPro" id="IPR004358">
    <property type="entry name" value="Sig_transdc_His_kin-like_C"/>
</dbReference>
<keyword evidence="3" id="KW-0597">Phosphoprotein</keyword>
<dbReference type="EMBL" id="UOES01000385">
    <property type="protein sequence ID" value="VAW28335.1"/>
    <property type="molecule type" value="Genomic_DNA"/>
</dbReference>
<dbReference type="InterPro" id="IPR003594">
    <property type="entry name" value="HATPase_dom"/>
</dbReference>